<reference evidence="2 3" key="1">
    <citation type="submission" date="2024-02" db="EMBL/GenBank/DDBJ databases">
        <authorList>
            <person name="Chen Y."/>
            <person name="Shah S."/>
            <person name="Dougan E. K."/>
            <person name="Thang M."/>
            <person name="Chan C."/>
        </authorList>
    </citation>
    <scope>NUCLEOTIDE SEQUENCE [LARGE SCALE GENOMIC DNA]</scope>
</reference>
<dbReference type="EMBL" id="CAXAMM010037557">
    <property type="protein sequence ID" value="CAK9077304.1"/>
    <property type="molecule type" value="Genomic_DNA"/>
</dbReference>
<keyword evidence="3" id="KW-1185">Reference proteome</keyword>
<evidence type="ECO:0000313" key="2">
    <source>
        <dbReference type="EMBL" id="CAK9077304.1"/>
    </source>
</evidence>
<evidence type="ECO:0000313" key="3">
    <source>
        <dbReference type="Proteomes" id="UP001642464"/>
    </source>
</evidence>
<comment type="caution">
    <text evidence="2">The sequence shown here is derived from an EMBL/GenBank/DDBJ whole genome shotgun (WGS) entry which is preliminary data.</text>
</comment>
<name>A0ABP0PR09_9DINO</name>
<protein>
    <submittedName>
        <fullName evidence="2">SET domain-containing protein 4</fullName>
    </submittedName>
</protein>
<proteinExistence type="predicted"/>
<evidence type="ECO:0000256" key="1">
    <source>
        <dbReference type="SAM" id="MobiDB-lite"/>
    </source>
</evidence>
<dbReference type="Proteomes" id="UP001642464">
    <property type="component" value="Unassembled WGS sequence"/>
</dbReference>
<sequence>MAAMDWDGWAHLELVRQVARADVDLSRRSKGRLEQRIPPELSIPVLAAVALYAREAKAPKEEELPAAVVPVACKEMAVQADAEEVSPEMPAPRSSEGSLDVEKGVDQDEDEDGSPMPVAEHRFLAVEPSELPTPEALKMAELRELFEEASNLYEWTPAKEEEAVKSQLLSDVQRLLETLEDAVLQTVVADAATNLARLNEQKQRATLGTVTLR</sequence>
<gene>
    <name evidence="2" type="ORF">SCF082_LOCUS37103</name>
</gene>
<feature type="region of interest" description="Disordered" evidence="1">
    <location>
        <begin position="80"/>
        <end position="116"/>
    </location>
</feature>
<accession>A0ABP0PR09</accession>
<organism evidence="2 3">
    <name type="scientific">Durusdinium trenchii</name>
    <dbReference type="NCBI Taxonomy" id="1381693"/>
    <lineage>
        <taxon>Eukaryota</taxon>
        <taxon>Sar</taxon>
        <taxon>Alveolata</taxon>
        <taxon>Dinophyceae</taxon>
        <taxon>Suessiales</taxon>
        <taxon>Symbiodiniaceae</taxon>
        <taxon>Durusdinium</taxon>
    </lineage>
</organism>